<feature type="binding site" evidence="12">
    <location>
        <position position="174"/>
    </location>
    <ligand>
        <name>FAD</name>
        <dbReference type="ChEBI" id="CHEBI:57692"/>
    </ligand>
</feature>
<dbReference type="GO" id="GO:0003997">
    <property type="term" value="F:acyl-CoA oxidase activity"/>
    <property type="evidence" value="ECO:0007669"/>
    <property type="project" value="InterPro"/>
</dbReference>
<proteinExistence type="inferred from homology"/>
<dbReference type="PANTHER" id="PTHR10909">
    <property type="entry name" value="ELECTRON TRANSPORT OXIDOREDUCTASE"/>
    <property type="match status" value="1"/>
</dbReference>
<comment type="cofactor">
    <cofactor evidence="1">
        <name>FAD</name>
        <dbReference type="ChEBI" id="CHEBI:57692"/>
    </cofactor>
</comment>
<dbReference type="InterPro" id="IPR046373">
    <property type="entry name" value="Acyl-CoA_Oxase/DH_mid-dom_sf"/>
</dbReference>
<dbReference type="InterPro" id="IPR002655">
    <property type="entry name" value="Acyl-CoA_oxidase_C"/>
</dbReference>
<dbReference type="SUPFAM" id="SSF56645">
    <property type="entry name" value="Acyl-CoA dehydrogenase NM domain-like"/>
    <property type="match status" value="1"/>
</dbReference>
<feature type="compositionally biased region" description="Low complexity" evidence="13">
    <location>
        <begin position="467"/>
        <end position="505"/>
    </location>
</feature>
<evidence type="ECO:0000256" key="7">
    <source>
        <dbReference type="ARBA" id="ARBA00023002"/>
    </source>
</evidence>
<dbReference type="GO" id="GO:0005777">
    <property type="term" value="C:peroxisome"/>
    <property type="evidence" value="ECO:0007669"/>
    <property type="project" value="UniProtKB-SubCell"/>
</dbReference>
<evidence type="ECO:0000256" key="8">
    <source>
        <dbReference type="ARBA" id="ARBA00023098"/>
    </source>
</evidence>
<evidence type="ECO:0000313" key="17">
    <source>
        <dbReference type="EMBL" id="CUS15588.1"/>
    </source>
</evidence>
<evidence type="ECO:0000259" key="14">
    <source>
        <dbReference type="Pfam" id="PF01756"/>
    </source>
</evidence>
<keyword evidence="6" id="KW-0276">Fatty acid metabolism</keyword>
<dbReference type="Pfam" id="PF14749">
    <property type="entry name" value="Acyl-CoA_ox_N"/>
    <property type="match status" value="1"/>
</dbReference>
<evidence type="ECO:0000256" key="1">
    <source>
        <dbReference type="ARBA" id="ARBA00001974"/>
    </source>
</evidence>
<evidence type="ECO:0000256" key="4">
    <source>
        <dbReference type="ARBA" id="ARBA00022630"/>
    </source>
</evidence>
<dbReference type="EMBL" id="LN890945">
    <property type="protein sequence ID" value="CUS15588.1"/>
    <property type="molecule type" value="Genomic_DNA"/>
</dbReference>
<evidence type="ECO:0000256" key="5">
    <source>
        <dbReference type="ARBA" id="ARBA00022827"/>
    </source>
</evidence>
<dbReference type="Gene3D" id="1.10.540.10">
    <property type="entry name" value="Acyl-CoA dehydrogenase/oxidase, N-terminal domain"/>
    <property type="match status" value="1"/>
</dbReference>
<dbReference type="InterPro" id="IPR012258">
    <property type="entry name" value="Acyl-CoA_oxidase"/>
</dbReference>
<feature type="domain" description="Acyl-CoA oxidase C-alpha1" evidence="16">
    <location>
        <begin position="280"/>
        <end position="426"/>
    </location>
</feature>
<evidence type="ECO:0000256" key="3">
    <source>
        <dbReference type="ARBA" id="ARBA00006288"/>
    </source>
</evidence>
<feature type="binding site" evidence="12">
    <location>
        <position position="135"/>
    </location>
    <ligand>
        <name>FAD</name>
        <dbReference type="ChEBI" id="CHEBI:57692"/>
    </ligand>
</feature>
<keyword evidence="5 10" id="KW-0274">FAD</keyword>
<evidence type="ECO:0000259" key="15">
    <source>
        <dbReference type="Pfam" id="PF14749"/>
    </source>
</evidence>
<dbReference type="InterPro" id="IPR009100">
    <property type="entry name" value="AcylCoA_DH/oxidase_NM_dom_sf"/>
</dbReference>
<evidence type="ECO:0000256" key="12">
    <source>
        <dbReference type="PIRSR" id="PIRSR000168-2"/>
    </source>
</evidence>
<dbReference type="GO" id="GO:0033540">
    <property type="term" value="P:fatty acid beta-oxidation using acyl-CoA oxidase"/>
    <property type="evidence" value="ECO:0007669"/>
    <property type="project" value="UniProtKB-UniPathway"/>
</dbReference>
<evidence type="ECO:0000256" key="10">
    <source>
        <dbReference type="PIRNR" id="PIRNR000168"/>
    </source>
</evidence>
<comment type="subcellular location">
    <subcellularLocation>
        <location evidence="2">Peroxisome</location>
    </subcellularLocation>
</comment>
<evidence type="ECO:0000256" key="11">
    <source>
        <dbReference type="PIRSR" id="PIRSR000168-1"/>
    </source>
</evidence>
<evidence type="ECO:0000256" key="9">
    <source>
        <dbReference type="ARBA" id="ARBA00023140"/>
    </source>
</evidence>
<dbReference type="PANTHER" id="PTHR10909:SF250">
    <property type="entry name" value="PEROXISOMAL ACYL-COENZYME A OXIDASE 1"/>
    <property type="match status" value="1"/>
</dbReference>
<reference evidence="17" key="1">
    <citation type="submission" date="2015-10" db="EMBL/GenBank/DDBJ databases">
        <authorList>
            <person name="Regsiter A."/>
            <person name="william w."/>
        </authorList>
    </citation>
    <scope>NUCLEOTIDE SEQUENCE</scope>
    <source>
        <strain evidence="17">Montdore</strain>
    </source>
</reference>
<dbReference type="Gene3D" id="2.40.110.10">
    <property type="entry name" value="Butyryl-CoA Dehydrogenase, subunit A, domain 2"/>
    <property type="match status" value="1"/>
</dbReference>
<keyword evidence="4 10" id="KW-0285">Flavoprotein</keyword>
<dbReference type="InterPro" id="IPR036250">
    <property type="entry name" value="AcylCo_DH-like_C"/>
</dbReference>
<dbReference type="InterPro" id="IPR055060">
    <property type="entry name" value="ACOX_C_alpha1"/>
</dbReference>
<evidence type="ECO:0000256" key="13">
    <source>
        <dbReference type="SAM" id="MobiDB-lite"/>
    </source>
</evidence>
<evidence type="ECO:0000313" key="18">
    <source>
        <dbReference type="Proteomes" id="UP001412239"/>
    </source>
</evidence>
<dbReference type="SUPFAM" id="SSF47203">
    <property type="entry name" value="Acyl-CoA dehydrogenase C-terminal domain-like"/>
    <property type="match status" value="2"/>
</dbReference>
<dbReference type="Pfam" id="PF01756">
    <property type="entry name" value="ACOX"/>
    <property type="match status" value="1"/>
</dbReference>
<keyword evidence="8" id="KW-0443">Lipid metabolism</keyword>
<dbReference type="UniPathway" id="UPA00661"/>
<dbReference type="AlphaFoldDB" id="A0A292Q9H6"/>
<name>A0A292Q9H6_9PEZI</name>
<dbReference type="GO" id="GO:0005504">
    <property type="term" value="F:fatty acid binding"/>
    <property type="evidence" value="ECO:0007669"/>
    <property type="project" value="TreeGrafter"/>
</dbReference>
<dbReference type="PIRSF" id="PIRSF000168">
    <property type="entry name" value="Acyl-CoA_oxidase"/>
    <property type="match status" value="1"/>
</dbReference>
<keyword evidence="9" id="KW-0576">Peroxisome</keyword>
<dbReference type="Pfam" id="PF22924">
    <property type="entry name" value="ACOX_C_alpha1"/>
    <property type="match status" value="1"/>
</dbReference>
<gene>
    <name evidence="17" type="ORF">GSTUAT00000291001</name>
</gene>
<protein>
    <recommendedName>
        <fullName evidence="10">Acyl-coenzyme A oxidase</fullName>
    </recommendedName>
</protein>
<dbReference type="FunFam" id="2.40.110.10:FF:000003">
    <property type="entry name" value="Acyl-coenzyme A oxidase"/>
    <property type="match status" value="1"/>
</dbReference>
<evidence type="ECO:0000259" key="16">
    <source>
        <dbReference type="Pfam" id="PF22924"/>
    </source>
</evidence>
<dbReference type="GO" id="GO:0055088">
    <property type="term" value="P:lipid homeostasis"/>
    <property type="evidence" value="ECO:0007669"/>
    <property type="project" value="TreeGrafter"/>
</dbReference>
<sequence>MPTPLDAIRTDTTIDPHKIGNLLFDPGYRETRIRIASILSSDQVFDKSLRPHLNHRQLLHLSLRIFKRLLELRDAHGWSDLEFALACRLQDESLPTSLHDAAFVPVIASHGTQEQQAYWLPRCKRYEVVGCYAQTELAHGSNVQELETAARFDVTSGEFVISSPRLESTKWWIGGLGVMANHTIVQAVLYLPLPGNPLEYKSYGPHLFIVPVRSLKTHEPLPGITIGDIGPKVYGGVGMVDNGYVQFREVRIPRENMLMRHAQVMLTGEYVRPAHDKLSYGSMIALRSGIPVNLGWSLARAVTIALRYCIHRRQFAVTPDGPEQPVITYSGVKHRLYPLLALSYAYIITGRELWSMYQEMLEEVQRGNMESLAEMHSLSVALKVKSSTDCAKGLEEARKCMGGHGYSHMSGVGPLFANATASQTYEDTLASQPLTPPSHYPNVKRKGDNHVISQQTTRSLLKHISALRSSSSSPTSLNSISRSSSGSSASSRSSTSSLSSSSSASTEHHLPLSSSYLINTLLAPAQFYTQRSSVKTSSDWYSSTHQLSALEHRAAYLILELSASLSSTSTPQNWSSHTHTTHQIASAHADIFVATTFCKSVARVGSSNLLPDDCVYALRLLCDIFCLSTLVAGLPELFESGFVNPTQARLLRRALDEAVLIRMDVGSAVALTDAFAFTGFEMAGSVLGRGDGRVYEGMWRTVREGESGKESEFLEECLEITGHYRGRRRNAKL</sequence>
<dbReference type="InterPro" id="IPR037069">
    <property type="entry name" value="AcylCoA_DH/ox_N_sf"/>
</dbReference>
<evidence type="ECO:0000256" key="6">
    <source>
        <dbReference type="ARBA" id="ARBA00022832"/>
    </source>
</evidence>
<keyword evidence="7" id="KW-0560">Oxidoreductase</keyword>
<dbReference type="InterPro" id="IPR029320">
    <property type="entry name" value="Acyl-CoA_ox_N"/>
</dbReference>
<comment type="similarity">
    <text evidence="3 10">Belongs to the acyl-CoA oxidase family.</text>
</comment>
<feature type="active site" description="Proton acceptor" evidence="11">
    <location>
        <position position="426"/>
    </location>
</feature>
<dbReference type="Gene3D" id="1.20.140.10">
    <property type="entry name" value="Butyryl-CoA Dehydrogenase, subunit A, domain 3"/>
    <property type="match status" value="2"/>
</dbReference>
<keyword evidence="18" id="KW-1185">Reference proteome</keyword>
<dbReference type="GO" id="GO:0071949">
    <property type="term" value="F:FAD binding"/>
    <property type="evidence" value="ECO:0007669"/>
    <property type="project" value="InterPro"/>
</dbReference>
<feature type="region of interest" description="Disordered" evidence="13">
    <location>
        <begin position="467"/>
        <end position="506"/>
    </location>
</feature>
<feature type="domain" description="Acyl-CoA oxidase C-terminal" evidence="14">
    <location>
        <begin position="545"/>
        <end position="708"/>
    </location>
</feature>
<organism evidence="17 18">
    <name type="scientific">Tuber aestivum</name>
    <name type="common">summer truffle</name>
    <dbReference type="NCBI Taxonomy" id="59557"/>
    <lineage>
        <taxon>Eukaryota</taxon>
        <taxon>Fungi</taxon>
        <taxon>Dikarya</taxon>
        <taxon>Ascomycota</taxon>
        <taxon>Pezizomycotina</taxon>
        <taxon>Pezizomycetes</taxon>
        <taxon>Pezizales</taxon>
        <taxon>Tuberaceae</taxon>
        <taxon>Tuber</taxon>
    </lineage>
</organism>
<evidence type="ECO:0000256" key="2">
    <source>
        <dbReference type="ARBA" id="ARBA00004275"/>
    </source>
</evidence>
<accession>A0A292Q9H6</accession>
<feature type="domain" description="Acyl-coenzyme A oxidase N-terminal" evidence="15">
    <location>
        <begin position="30"/>
        <end position="128"/>
    </location>
</feature>
<dbReference type="Proteomes" id="UP001412239">
    <property type="component" value="Unassembled WGS sequence"/>
</dbReference>